<evidence type="ECO:0000313" key="2">
    <source>
        <dbReference type="EMBL" id="THV21696.1"/>
    </source>
</evidence>
<feature type="transmembrane region" description="Helical" evidence="1">
    <location>
        <begin position="58"/>
        <end position="79"/>
    </location>
</feature>
<keyword evidence="1" id="KW-0472">Membrane</keyword>
<keyword evidence="3" id="KW-1185">Reference proteome</keyword>
<dbReference type="RefSeq" id="WP_136532425.1">
    <property type="nucleotide sequence ID" value="NZ_STGX01000027.1"/>
</dbReference>
<keyword evidence="1" id="KW-1133">Transmembrane helix</keyword>
<gene>
    <name evidence="2" type="ORF">E9998_24760</name>
</gene>
<dbReference type="EMBL" id="STGX01000027">
    <property type="protein sequence ID" value="THV21696.1"/>
    <property type="molecule type" value="Genomic_DNA"/>
</dbReference>
<keyword evidence="1" id="KW-0812">Transmembrane</keyword>
<dbReference type="SUPFAM" id="SSF141571">
    <property type="entry name" value="Pentapeptide repeat-like"/>
    <property type="match status" value="1"/>
</dbReference>
<sequence>MVNPLRTNRSRRALSLPAHVLVMVAGGLALLAAVLWLLTSDATSPLSDAPTDQTVLEVVRLAFYAVAGIGGVIALTVAYRRQRMSEAEIDREDAKLFNERFAAAAEQLASERAANRLAGVYAMAALADEWDSGRQTCVNVLCAYMRMPYEPPPRRVEREAVGLEPFREVLEERLVRKTVLAVIGGRLRALPVEGRTWHWCDFDFTGATFDEGNLRGAVFNGRAVFAYARFPISRFNLNGTRFNGPVSFSEAHFSGATVSFEMSQFHSDADFTDISVTGGRVSFAYASFHRSRAHFENAVFAGGAVPFARCRFTAGTELRFVGASFSGAEVSFTGIEFAGASLTFERPAAWTRPPIFDAFPEGTPPNLLLPSIDPKG</sequence>
<dbReference type="OrthoDB" id="8440251at2"/>
<proteinExistence type="predicted"/>
<dbReference type="Gene3D" id="2.160.20.80">
    <property type="entry name" value="E3 ubiquitin-protein ligase SopA"/>
    <property type="match status" value="1"/>
</dbReference>
<evidence type="ECO:0000256" key="1">
    <source>
        <dbReference type="SAM" id="Phobius"/>
    </source>
</evidence>
<dbReference type="Pfam" id="PF13576">
    <property type="entry name" value="Pentapeptide_3"/>
    <property type="match status" value="1"/>
</dbReference>
<evidence type="ECO:0000313" key="3">
    <source>
        <dbReference type="Proteomes" id="UP000305792"/>
    </source>
</evidence>
<organism evidence="2 3">
    <name type="scientific">Glycomyces paridis</name>
    <dbReference type="NCBI Taxonomy" id="2126555"/>
    <lineage>
        <taxon>Bacteria</taxon>
        <taxon>Bacillati</taxon>
        <taxon>Actinomycetota</taxon>
        <taxon>Actinomycetes</taxon>
        <taxon>Glycomycetales</taxon>
        <taxon>Glycomycetaceae</taxon>
        <taxon>Glycomyces</taxon>
    </lineage>
</organism>
<protein>
    <submittedName>
        <fullName evidence="2">Pentapeptide repeat-containing protein</fullName>
    </submittedName>
</protein>
<accession>A0A4V4HMC5</accession>
<feature type="transmembrane region" description="Helical" evidence="1">
    <location>
        <begin position="20"/>
        <end position="38"/>
    </location>
</feature>
<dbReference type="InterPro" id="IPR001646">
    <property type="entry name" value="5peptide_repeat"/>
</dbReference>
<name>A0A4V4HMC5_9ACTN</name>
<dbReference type="AlphaFoldDB" id="A0A4V4HMC5"/>
<reference evidence="2 3" key="1">
    <citation type="journal article" date="2018" name="Int. J. Syst. Evol. Microbiol.">
        <title>Glycomyces paridis sp. nov., isolated from the medicinal plant Paris polyphylla.</title>
        <authorList>
            <person name="Fang X.M."/>
            <person name="Bai J.L."/>
            <person name="Su J."/>
            <person name="Zhao L.L."/>
            <person name="Liu H.Y."/>
            <person name="Ma B.P."/>
            <person name="Zhang Y.Q."/>
            <person name="Yu L.Y."/>
        </authorList>
    </citation>
    <scope>NUCLEOTIDE SEQUENCE [LARGE SCALE GENOMIC DNA]</scope>
    <source>
        <strain evidence="2 3">CPCC 204357</strain>
    </source>
</reference>
<comment type="caution">
    <text evidence="2">The sequence shown here is derived from an EMBL/GenBank/DDBJ whole genome shotgun (WGS) entry which is preliminary data.</text>
</comment>
<dbReference type="Proteomes" id="UP000305792">
    <property type="component" value="Unassembled WGS sequence"/>
</dbReference>